<dbReference type="InterPro" id="IPR001188">
    <property type="entry name" value="Sperm_putr-bd"/>
</dbReference>
<evidence type="ECO:0000256" key="5">
    <source>
        <dbReference type="SAM" id="MobiDB-lite"/>
    </source>
</evidence>
<keyword evidence="2" id="KW-0813">Transport</keyword>
<evidence type="ECO:0000256" key="4">
    <source>
        <dbReference type="ARBA" id="ARBA00022764"/>
    </source>
</evidence>
<name>A0A9Y2KXQ1_9RHOB</name>
<protein>
    <submittedName>
        <fullName evidence="6">Extracellular solute-binding protein</fullName>
    </submittedName>
</protein>
<organism evidence="6 7">
    <name type="scientific">Parasedimentitalea psychrophila</name>
    <dbReference type="NCBI Taxonomy" id="2997337"/>
    <lineage>
        <taxon>Bacteria</taxon>
        <taxon>Pseudomonadati</taxon>
        <taxon>Pseudomonadota</taxon>
        <taxon>Alphaproteobacteria</taxon>
        <taxon>Rhodobacterales</taxon>
        <taxon>Paracoccaceae</taxon>
        <taxon>Parasedimentitalea</taxon>
    </lineage>
</organism>
<evidence type="ECO:0000313" key="6">
    <source>
        <dbReference type="EMBL" id="WIY24458.1"/>
    </source>
</evidence>
<dbReference type="SUPFAM" id="SSF53850">
    <property type="entry name" value="Periplasmic binding protein-like II"/>
    <property type="match status" value="1"/>
</dbReference>
<keyword evidence="3" id="KW-0732">Signal</keyword>
<dbReference type="GO" id="GO:0019808">
    <property type="term" value="F:polyamine binding"/>
    <property type="evidence" value="ECO:0007669"/>
    <property type="project" value="InterPro"/>
</dbReference>
<evidence type="ECO:0000256" key="3">
    <source>
        <dbReference type="ARBA" id="ARBA00022729"/>
    </source>
</evidence>
<evidence type="ECO:0000256" key="2">
    <source>
        <dbReference type="ARBA" id="ARBA00022448"/>
    </source>
</evidence>
<keyword evidence="4" id="KW-0574">Periplasm</keyword>
<dbReference type="PRINTS" id="PR00909">
    <property type="entry name" value="SPERMDNBNDNG"/>
</dbReference>
<feature type="compositionally biased region" description="Basic and acidic residues" evidence="5">
    <location>
        <begin position="1"/>
        <end position="10"/>
    </location>
</feature>
<dbReference type="AlphaFoldDB" id="A0A9Y2KXQ1"/>
<gene>
    <name evidence="6" type="ORF">QPJ95_18135</name>
</gene>
<accession>A0A9Y2KXQ1</accession>
<dbReference type="Gene3D" id="3.40.190.10">
    <property type="entry name" value="Periplasmic binding protein-like II"/>
    <property type="match status" value="2"/>
</dbReference>
<dbReference type="GO" id="GO:0015846">
    <property type="term" value="P:polyamine transport"/>
    <property type="evidence" value="ECO:0007669"/>
    <property type="project" value="InterPro"/>
</dbReference>
<dbReference type="PANTHER" id="PTHR30222:SF17">
    <property type="entry name" value="SPERMIDINE_PUTRESCINE-BINDING PERIPLASMIC PROTEIN"/>
    <property type="match status" value="1"/>
</dbReference>
<dbReference type="EMBL" id="CP127247">
    <property type="protein sequence ID" value="WIY24458.1"/>
    <property type="molecule type" value="Genomic_DNA"/>
</dbReference>
<dbReference type="PANTHER" id="PTHR30222">
    <property type="entry name" value="SPERMIDINE/PUTRESCINE-BINDING PERIPLASMIC PROTEIN"/>
    <property type="match status" value="1"/>
</dbReference>
<sequence>MNEHSIDRRPNCTHNSNPGVNKKSGLDRFFEAHGDNASLGGVRHQGDCRMDVIDQLGSLKEGKLSRRKFTTSLMAAGIGVMTTPLATRKATAAAADQGTFFTWGGYDIPELFVPYKEKHGELPNFAIFGGAEEALTKMLGGYVVDVSHPCNAGIPRWIASGLFQPIDTSRLSNWADVMPELYDLKGNIVDGRPYLAPFDWGQTSITYRTDMFEVEGEESWDMLWDERYKGRLGSLASGGDAWWCGAIKAGVPLTEIDTPDAFEKIAAVMRAQRPLIRLYTDDTTTLEQALASGELIAAMTWNSSATLLQADGVPVRFAKPKEGALTWVCGLMIHKDAPNLDLAYDIIDSLLSVESGKFMISDYGYGHSNIKAFDAFDDETLQGLGLSKTPADILAGGHFQIPQSQQWETKMNTLFEEIKSGF</sequence>
<dbReference type="KEGG" id="ppso:QPJ95_18135"/>
<feature type="region of interest" description="Disordered" evidence="5">
    <location>
        <begin position="1"/>
        <end position="24"/>
    </location>
</feature>
<dbReference type="InterPro" id="IPR006059">
    <property type="entry name" value="SBP"/>
</dbReference>
<comment type="subcellular location">
    <subcellularLocation>
        <location evidence="1">Periplasm</location>
    </subcellularLocation>
</comment>
<dbReference type="GO" id="GO:0042597">
    <property type="term" value="C:periplasmic space"/>
    <property type="evidence" value="ECO:0007669"/>
    <property type="project" value="UniProtKB-SubCell"/>
</dbReference>
<reference evidence="6 7" key="1">
    <citation type="submission" date="2023-06" db="EMBL/GenBank/DDBJ databases">
        <title>Parasedimentitalea psychrophila sp. nov., a psychrophilic bacterium isolated from deep-sea sediment.</title>
        <authorList>
            <person name="Li A."/>
        </authorList>
    </citation>
    <scope>NUCLEOTIDE SEQUENCE [LARGE SCALE GENOMIC DNA]</scope>
    <source>
        <strain evidence="6 7">QS115</strain>
    </source>
</reference>
<dbReference type="Proteomes" id="UP001238334">
    <property type="component" value="Chromosome"/>
</dbReference>
<keyword evidence="7" id="KW-1185">Reference proteome</keyword>
<evidence type="ECO:0000256" key="1">
    <source>
        <dbReference type="ARBA" id="ARBA00004418"/>
    </source>
</evidence>
<evidence type="ECO:0000313" key="7">
    <source>
        <dbReference type="Proteomes" id="UP001238334"/>
    </source>
</evidence>
<dbReference type="Pfam" id="PF13416">
    <property type="entry name" value="SBP_bac_8"/>
    <property type="match status" value="1"/>
</dbReference>
<proteinExistence type="predicted"/>
<dbReference type="RefSeq" id="WP_270920691.1">
    <property type="nucleotide sequence ID" value="NZ_CP127247.1"/>
</dbReference>